<dbReference type="NCBIfam" id="TIGR01764">
    <property type="entry name" value="excise"/>
    <property type="match status" value="1"/>
</dbReference>
<dbReference type="AlphaFoldDB" id="A0A223HY44"/>
<dbReference type="RefSeq" id="WP_094397220.1">
    <property type="nucleotide sequence ID" value="NZ_CP016893.1"/>
</dbReference>
<sequence>MDNYYTPQEIAEKFKVKINTVYKWIREGKLKAIKVGDLWRISETELKRFVGNGN</sequence>
<feature type="domain" description="Helix-turn-helix" evidence="1">
    <location>
        <begin position="4"/>
        <end position="50"/>
    </location>
</feature>
<evidence type="ECO:0000313" key="3">
    <source>
        <dbReference type="Proteomes" id="UP000214975"/>
    </source>
</evidence>
<dbReference type="EMBL" id="CP016893">
    <property type="protein sequence ID" value="AST57398.1"/>
    <property type="molecule type" value="Genomic_DNA"/>
</dbReference>
<dbReference type="InterPro" id="IPR010093">
    <property type="entry name" value="SinI_DNA-bd"/>
</dbReference>
<name>A0A223HY44_THETR</name>
<dbReference type="InterPro" id="IPR009061">
    <property type="entry name" value="DNA-bd_dom_put_sf"/>
</dbReference>
<dbReference type="SUPFAM" id="SSF46955">
    <property type="entry name" value="Putative DNA-binding domain"/>
    <property type="match status" value="1"/>
</dbReference>
<evidence type="ECO:0000313" key="2">
    <source>
        <dbReference type="EMBL" id="AST57398.1"/>
    </source>
</evidence>
<reference evidence="2 3" key="1">
    <citation type="submission" date="2016-08" db="EMBL/GenBank/DDBJ databases">
        <title>A novel genetic cassette of butanologenic Thermoanaerobacterium thermosaccharolyticum that directly convert cellulose to butanol.</title>
        <authorList>
            <person name="Li T."/>
            <person name="He J."/>
        </authorList>
    </citation>
    <scope>NUCLEOTIDE SEQUENCE [LARGE SCALE GENOMIC DNA]</scope>
    <source>
        <strain evidence="2 3">TG57</strain>
    </source>
</reference>
<accession>A0A223HY44</accession>
<proteinExistence type="predicted"/>
<gene>
    <name evidence="2" type="ORF">Thert_01326</name>
</gene>
<dbReference type="Pfam" id="PF12728">
    <property type="entry name" value="HTH_17"/>
    <property type="match status" value="1"/>
</dbReference>
<dbReference type="GO" id="GO:0003677">
    <property type="term" value="F:DNA binding"/>
    <property type="evidence" value="ECO:0007669"/>
    <property type="project" value="InterPro"/>
</dbReference>
<evidence type="ECO:0000259" key="1">
    <source>
        <dbReference type="Pfam" id="PF12728"/>
    </source>
</evidence>
<organism evidence="2 3">
    <name type="scientific">Thermoanaerobacterium thermosaccharolyticum</name>
    <name type="common">Clostridium thermosaccharolyticum</name>
    <dbReference type="NCBI Taxonomy" id="1517"/>
    <lineage>
        <taxon>Bacteria</taxon>
        <taxon>Bacillati</taxon>
        <taxon>Bacillota</taxon>
        <taxon>Clostridia</taxon>
        <taxon>Thermoanaerobacterales</taxon>
        <taxon>Thermoanaerobacteraceae</taxon>
        <taxon>Thermoanaerobacterium</taxon>
    </lineage>
</organism>
<dbReference type="Proteomes" id="UP000214975">
    <property type="component" value="Chromosome"/>
</dbReference>
<protein>
    <submittedName>
        <fullName evidence="2">DNA binding domain excisionase family</fullName>
    </submittedName>
</protein>
<dbReference type="InterPro" id="IPR041657">
    <property type="entry name" value="HTH_17"/>
</dbReference>